<evidence type="ECO:0000256" key="1">
    <source>
        <dbReference type="SAM" id="MobiDB-lite"/>
    </source>
</evidence>
<evidence type="ECO:0000313" key="4">
    <source>
        <dbReference type="Proteomes" id="UP000184520"/>
    </source>
</evidence>
<gene>
    <name evidence="3" type="ORF">SAMN05216361_0552</name>
</gene>
<proteinExistence type="predicted"/>
<dbReference type="RefSeq" id="WP_073317423.1">
    <property type="nucleotide sequence ID" value="NZ_FQWD01000001.1"/>
</dbReference>
<feature type="region of interest" description="Disordered" evidence="1">
    <location>
        <begin position="42"/>
        <end position="62"/>
    </location>
</feature>
<name>A0A1M5EUV2_9ALTE</name>
<sequence>MKAWLLILTLIALAGLPGSGAAVQSGLHGQWSSVDSNLAEAESAEVEQGIESDQQDDGPGVISSAKGMRFAPQASTVPGQLQTQLSGSFYSGYAIRAPPVFS</sequence>
<evidence type="ECO:0000256" key="2">
    <source>
        <dbReference type="SAM" id="SignalP"/>
    </source>
</evidence>
<reference evidence="4" key="1">
    <citation type="submission" date="2016-11" db="EMBL/GenBank/DDBJ databases">
        <authorList>
            <person name="Varghese N."/>
            <person name="Submissions S."/>
        </authorList>
    </citation>
    <scope>NUCLEOTIDE SEQUENCE [LARGE SCALE GENOMIC DNA]</scope>
    <source>
        <strain evidence="4">CGMCC 1.8995</strain>
    </source>
</reference>
<feature type="chain" id="PRO_5013245801" evidence="2">
    <location>
        <begin position="22"/>
        <end position="102"/>
    </location>
</feature>
<feature type="compositionally biased region" description="Acidic residues" evidence="1">
    <location>
        <begin position="42"/>
        <end position="56"/>
    </location>
</feature>
<dbReference type="EMBL" id="FQWD01000001">
    <property type="protein sequence ID" value="SHF83020.1"/>
    <property type="molecule type" value="Genomic_DNA"/>
</dbReference>
<keyword evidence="4" id="KW-1185">Reference proteome</keyword>
<protein>
    <submittedName>
        <fullName evidence="3">Uncharacterized protein</fullName>
    </submittedName>
</protein>
<evidence type="ECO:0000313" key="3">
    <source>
        <dbReference type="EMBL" id="SHF83020.1"/>
    </source>
</evidence>
<keyword evidence="2" id="KW-0732">Signal</keyword>
<dbReference type="AlphaFoldDB" id="A0A1M5EUV2"/>
<accession>A0A1M5EUV2</accession>
<feature type="signal peptide" evidence="2">
    <location>
        <begin position="1"/>
        <end position="21"/>
    </location>
</feature>
<dbReference type="Proteomes" id="UP000184520">
    <property type="component" value="Unassembled WGS sequence"/>
</dbReference>
<organism evidence="3 4">
    <name type="scientific">Marisediminitalea aggregata</name>
    <dbReference type="NCBI Taxonomy" id="634436"/>
    <lineage>
        <taxon>Bacteria</taxon>
        <taxon>Pseudomonadati</taxon>
        <taxon>Pseudomonadota</taxon>
        <taxon>Gammaproteobacteria</taxon>
        <taxon>Alteromonadales</taxon>
        <taxon>Alteromonadaceae</taxon>
        <taxon>Marisediminitalea</taxon>
    </lineage>
</organism>